<dbReference type="InterPro" id="IPR012349">
    <property type="entry name" value="Split_barrel_FMN-bd"/>
</dbReference>
<evidence type="ECO:0000313" key="5">
    <source>
        <dbReference type="Proteomes" id="UP001143372"/>
    </source>
</evidence>
<dbReference type="Pfam" id="PF00175">
    <property type="entry name" value="NAD_binding_1"/>
    <property type="match status" value="1"/>
</dbReference>
<dbReference type="PROSITE" id="PS51085">
    <property type="entry name" value="2FE2S_FER_2"/>
    <property type="match status" value="1"/>
</dbReference>
<gene>
    <name evidence="4" type="ORF">GCM10008179_12630</name>
</gene>
<dbReference type="CDD" id="cd06184">
    <property type="entry name" value="flavohem_like_fad_nad_binding"/>
    <property type="match status" value="1"/>
</dbReference>
<protein>
    <recommendedName>
        <fullName evidence="6">2Fe-2S iron-sulfur cluster binding domain-containing protein</fullName>
    </recommendedName>
</protein>
<comment type="caution">
    <text evidence="4">The sequence shown here is derived from an EMBL/GenBank/DDBJ whole genome shotgun (WGS) entry which is preliminary data.</text>
</comment>
<reference evidence="4" key="2">
    <citation type="submission" date="2023-01" db="EMBL/GenBank/DDBJ databases">
        <authorList>
            <person name="Sun Q."/>
            <person name="Evtushenko L."/>
        </authorList>
    </citation>
    <scope>NUCLEOTIDE SEQUENCE</scope>
    <source>
        <strain evidence="4">VKM B-2347</strain>
    </source>
</reference>
<accession>A0A9W6J1N1</accession>
<keyword evidence="1" id="KW-0812">Transmembrane</keyword>
<dbReference type="Gene3D" id="3.10.20.30">
    <property type="match status" value="1"/>
</dbReference>
<evidence type="ECO:0000259" key="3">
    <source>
        <dbReference type="PROSITE" id="PS51384"/>
    </source>
</evidence>
<dbReference type="SUPFAM" id="SSF52343">
    <property type="entry name" value="Ferredoxin reductase-like, C-terminal NADP-linked domain"/>
    <property type="match status" value="1"/>
</dbReference>
<dbReference type="InterPro" id="IPR039261">
    <property type="entry name" value="FNR_nucleotide-bd"/>
</dbReference>
<dbReference type="InterPro" id="IPR036010">
    <property type="entry name" value="2Fe-2S_ferredoxin-like_sf"/>
</dbReference>
<dbReference type="InterPro" id="IPR001041">
    <property type="entry name" value="2Fe-2S_ferredoxin-type"/>
</dbReference>
<keyword evidence="1" id="KW-0472">Membrane</keyword>
<sequence>MDGGAETDFGSPWHEGELELQRHAGVVERMAAVGRRSVRDHLIEQHRAFYPQLPFVVAGSVDPAGDVWATVIAGRPGFLRSPDPHTLEVASGRDRGDPADAGLDDGDAVGLLGIDLHTRRRNRLNGVVRRASDAEFAVEARESFGNCPQYISPRDVTLMRDPAAPGAARAETLDALDDRARAAITAADTLFVASYVDRPGAERRVDVSHRGGRPGFVRIDPDGTLTIPDFSGNLFFNTLGNIHANPRAGLLFVDFATGDALQLTGGADVVLDGPEIAAFTGAERLLRFRPSRIVRRADALPLRWSARADGASPNTVLSGNWTEAAQRLEAQPALKAWRRLKVARIVQESATIRSLHLEPTDGGALILHTAGQHLPIRLSVAGLPAPATRAYTISCAPSDGVCRISVRAQGAASRALHELEVGDEIEALPPAGRFGIDARATRPAVMIAAGVGITPMVAMLRHLVFEGLRTRRTRPTALFYAARSRSERAFDDELVRLADAGRGAIRLIRALTDVSEAEYGRDYEIDGRIDLAAVRSRAALDDCDVYLCGPYAFMESLRDGLRGLGLPEDRIHAEAFAPTATAPSPHEAVAEVPVTVAFAPSGATARWTPAAGSLLDLAESVGLAPRFSCRVGSCGTCRARVRDGAVAYASAPTMPLSQGEALMCVGAPAATGGSRLEIAFES</sequence>
<dbReference type="InterPro" id="IPR017927">
    <property type="entry name" value="FAD-bd_FR_type"/>
</dbReference>
<dbReference type="Pfam" id="PF00970">
    <property type="entry name" value="FAD_binding_6"/>
    <property type="match status" value="1"/>
</dbReference>
<dbReference type="PANTHER" id="PTHR42815:SF2">
    <property type="entry name" value="FAD-BINDING, PUTATIVE (AFU_ORTHOLOGUE AFUA_6G07600)-RELATED"/>
    <property type="match status" value="1"/>
</dbReference>
<evidence type="ECO:0008006" key="6">
    <source>
        <dbReference type="Google" id="ProtNLM"/>
    </source>
</evidence>
<dbReference type="InterPro" id="IPR006058">
    <property type="entry name" value="2Fe2S_fd_BS"/>
</dbReference>
<dbReference type="AlphaFoldDB" id="A0A9W6J1N1"/>
<dbReference type="PROSITE" id="PS51384">
    <property type="entry name" value="FAD_FR"/>
    <property type="match status" value="1"/>
</dbReference>
<evidence type="ECO:0000313" key="4">
    <source>
        <dbReference type="EMBL" id="GLK67625.1"/>
    </source>
</evidence>
<dbReference type="SUPFAM" id="SSF54292">
    <property type="entry name" value="2Fe-2S ferredoxin-like"/>
    <property type="match status" value="1"/>
</dbReference>
<feature type="transmembrane region" description="Helical" evidence="1">
    <location>
        <begin position="444"/>
        <end position="464"/>
    </location>
</feature>
<dbReference type="InterPro" id="IPR008333">
    <property type="entry name" value="Cbr1-like_FAD-bd_dom"/>
</dbReference>
<dbReference type="EMBL" id="BSFI01000007">
    <property type="protein sequence ID" value="GLK67625.1"/>
    <property type="molecule type" value="Genomic_DNA"/>
</dbReference>
<dbReference type="PANTHER" id="PTHR42815">
    <property type="entry name" value="FAD-BINDING, PUTATIVE (AFU_ORTHOLOGUE AFUA_6G07600)-RELATED"/>
    <property type="match status" value="1"/>
</dbReference>
<keyword evidence="1" id="KW-1133">Transmembrane helix</keyword>
<organism evidence="4 5">
    <name type="scientific">Hansschlegelia plantiphila</name>
    <dbReference type="NCBI Taxonomy" id="374655"/>
    <lineage>
        <taxon>Bacteria</taxon>
        <taxon>Pseudomonadati</taxon>
        <taxon>Pseudomonadota</taxon>
        <taxon>Alphaproteobacteria</taxon>
        <taxon>Hyphomicrobiales</taxon>
        <taxon>Methylopilaceae</taxon>
        <taxon>Hansschlegelia</taxon>
    </lineage>
</organism>
<keyword evidence="5" id="KW-1185">Reference proteome</keyword>
<dbReference type="Gene3D" id="2.30.110.10">
    <property type="entry name" value="Electron Transport, Fmn-binding Protein, Chain A"/>
    <property type="match status" value="1"/>
</dbReference>
<evidence type="ECO:0000256" key="1">
    <source>
        <dbReference type="SAM" id="Phobius"/>
    </source>
</evidence>
<dbReference type="PROSITE" id="PS00197">
    <property type="entry name" value="2FE2S_FER_1"/>
    <property type="match status" value="1"/>
</dbReference>
<dbReference type="InterPro" id="IPR012675">
    <property type="entry name" value="Beta-grasp_dom_sf"/>
</dbReference>
<dbReference type="Pfam" id="PF00111">
    <property type="entry name" value="Fer2"/>
    <property type="match status" value="1"/>
</dbReference>
<reference evidence="4" key="1">
    <citation type="journal article" date="2014" name="Int. J. Syst. Evol. Microbiol.">
        <title>Complete genome sequence of Corynebacterium casei LMG S-19264T (=DSM 44701T), isolated from a smear-ripened cheese.</title>
        <authorList>
            <consortium name="US DOE Joint Genome Institute (JGI-PGF)"/>
            <person name="Walter F."/>
            <person name="Albersmeier A."/>
            <person name="Kalinowski J."/>
            <person name="Ruckert C."/>
        </authorList>
    </citation>
    <scope>NUCLEOTIDE SEQUENCE</scope>
    <source>
        <strain evidence="4">VKM B-2347</strain>
    </source>
</reference>
<dbReference type="Proteomes" id="UP001143372">
    <property type="component" value="Unassembled WGS sequence"/>
</dbReference>
<dbReference type="CDD" id="cd00207">
    <property type="entry name" value="fer2"/>
    <property type="match status" value="1"/>
</dbReference>
<name>A0A9W6J1N1_9HYPH</name>
<evidence type="ECO:0000259" key="2">
    <source>
        <dbReference type="PROSITE" id="PS51085"/>
    </source>
</evidence>
<dbReference type="InterPro" id="IPR001433">
    <property type="entry name" value="OxRdtase_FAD/NAD-bd"/>
</dbReference>
<feature type="domain" description="FAD-binding FR-type" evidence="3">
    <location>
        <begin position="335"/>
        <end position="437"/>
    </location>
</feature>
<dbReference type="GO" id="GO:0051537">
    <property type="term" value="F:2 iron, 2 sulfur cluster binding"/>
    <property type="evidence" value="ECO:0007669"/>
    <property type="project" value="InterPro"/>
</dbReference>
<feature type="domain" description="2Fe-2S ferredoxin-type" evidence="2">
    <location>
        <begin position="592"/>
        <end position="682"/>
    </location>
</feature>
<dbReference type="SUPFAM" id="SSF63380">
    <property type="entry name" value="Riboflavin synthase domain-like"/>
    <property type="match status" value="1"/>
</dbReference>
<dbReference type="Gene3D" id="2.40.30.10">
    <property type="entry name" value="Translation factors"/>
    <property type="match status" value="1"/>
</dbReference>
<dbReference type="InterPro" id="IPR017938">
    <property type="entry name" value="Riboflavin_synthase-like_b-brl"/>
</dbReference>
<dbReference type="PRINTS" id="PR00410">
    <property type="entry name" value="PHEHYDRXLASE"/>
</dbReference>
<dbReference type="Gene3D" id="3.40.50.80">
    <property type="entry name" value="Nucleotide-binding domain of ferredoxin-NADP reductase (FNR) module"/>
    <property type="match status" value="1"/>
</dbReference>
<proteinExistence type="predicted"/>
<dbReference type="SUPFAM" id="SSF50475">
    <property type="entry name" value="FMN-binding split barrel"/>
    <property type="match status" value="1"/>
</dbReference>
<dbReference type="GO" id="GO:0016491">
    <property type="term" value="F:oxidoreductase activity"/>
    <property type="evidence" value="ECO:0007669"/>
    <property type="project" value="InterPro"/>
</dbReference>
<dbReference type="RefSeq" id="WP_271167879.1">
    <property type="nucleotide sequence ID" value="NZ_BSFI01000007.1"/>
</dbReference>